<evidence type="ECO:0000256" key="5">
    <source>
        <dbReference type="ARBA" id="ARBA00023125"/>
    </source>
</evidence>
<feature type="domain" description="Dof-type" evidence="11">
    <location>
        <begin position="207"/>
        <end position="261"/>
    </location>
</feature>
<dbReference type="GO" id="GO:0008270">
    <property type="term" value="F:zinc ion binding"/>
    <property type="evidence" value="ECO:0007669"/>
    <property type="project" value="UniProtKB-KW"/>
</dbReference>
<dbReference type="InterPro" id="IPR003851">
    <property type="entry name" value="Znf_Dof"/>
</dbReference>
<dbReference type="InterPro" id="IPR045174">
    <property type="entry name" value="Dof"/>
</dbReference>
<reference evidence="12" key="1">
    <citation type="submission" date="2022-05" db="EMBL/GenBank/DDBJ databases">
        <title>The Musa troglodytarum L. genome provides insights into the mechanism of non-climacteric behaviour and enrichment of carotenoids.</title>
        <authorList>
            <person name="Wang J."/>
        </authorList>
    </citation>
    <scope>NUCLEOTIDE SEQUENCE</scope>
    <source>
        <tissue evidence="12">Leaf</tissue>
    </source>
</reference>
<feature type="region of interest" description="Disordered" evidence="10">
    <location>
        <begin position="251"/>
        <end position="302"/>
    </location>
</feature>
<evidence type="ECO:0000256" key="6">
    <source>
        <dbReference type="ARBA" id="ARBA00023163"/>
    </source>
</evidence>
<dbReference type="GO" id="GO:0003677">
    <property type="term" value="F:DNA binding"/>
    <property type="evidence" value="ECO:0007669"/>
    <property type="project" value="UniProtKB-UniRule"/>
</dbReference>
<gene>
    <name evidence="12" type="ORF">MUK42_32654</name>
</gene>
<evidence type="ECO:0000313" key="12">
    <source>
        <dbReference type="EMBL" id="URE06950.1"/>
    </source>
</evidence>
<keyword evidence="3 9" id="KW-0862">Zinc</keyword>
<organism evidence="12 13">
    <name type="scientific">Musa troglodytarum</name>
    <name type="common">fe'i banana</name>
    <dbReference type="NCBI Taxonomy" id="320322"/>
    <lineage>
        <taxon>Eukaryota</taxon>
        <taxon>Viridiplantae</taxon>
        <taxon>Streptophyta</taxon>
        <taxon>Embryophyta</taxon>
        <taxon>Tracheophyta</taxon>
        <taxon>Spermatophyta</taxon>
        <taxon>Magnoliopsida</taxon>
        <taxon>Liliopsida</taxon>
        <taxon>Zingiberales</taxon>
        <taxon>Musaceae</taxon>
        <taxon>Musa</taxon>
    </lineage>
</organism>
<evidence type="ECO:0000256" key="8">
    <source>
        <dbReference type="PROSITE-ProRule" id="PRU00071"/>
    </source>
</evidence>
<dbReference type="PANTHER" id="PTHR31992:SF75">
    <property type="entry name" value="DOF ZINC FINGER PROTEIN"/>
    <property type="match status" value="1"/>
</dbReference>
<sequence length="464" mass="50398">MEAQMARLGGHEDPRRLVDRKQDLWFPTKYVSEILVLGEEQTWTVHQTIFVSFPQLSSLIHGAVLLVERPGNGAYLPRFERDLLLSYRWSTTGCVLQTTKHTAAQCSNPTNLHVRKKYQTEEEEEEEEEIKMVFPSVPVYLDPPNWNQQLQLQLPDAAGGGGEIPQLLPGLAAQRPEADMAAAGSPRRMSMTERARLAKIPQPDQPLKCPRCDSAHTKFCYFNNYSLSQPRHFCKTCRRYWTRGGALRNVPVGGGCRRNKRSKPSGSSSKSTAADRQAGASSSSSTAAGGGGSIPPTIPQPGQFPFLASTMHALADYGASNLGLNFTGIPTIDVVDYQAGSSSSLGFQQWRLPHIQQFPFMGGLEPPQAPSVQPVSGLHHFNGDGGSNRTTARVLPTVSGSSLISQLASVKMEDNSRGLNLARQYQGLPGNEHYWISGEAGSTGSGGWATDLSGFNSSSSGNIL</sequence>
<evidence type="ECO:0000259" key="11">
    <source>
        <dbReference type="PROSITE" id="PS50884"/>
    </source>
</evidence>
<evidence type="ECO:0000256" key="4">
    <source>
        <dbReference type="ARBA" id="ARBA00023015"/>
    </source>
</evidence>
<dbReference type="PROSITE" id="PS50884">
    <property type="entry name" value="ZF_DOF_2"/>
    <property type="match status" value="1"/>
</dbReference>
<keyword evidence="4 9" id="KW-0805">Transcription regulation</keyword>
<accession>A0A9E7K8H5</accession>
<evidence type="ECO:0000256" key="10">
    <source>
        <dbReference type="SAM" id="MobiDB-lite"/>
    </source>
</evidence>
<keyword evidence="7 8" id="KW-0539">Nucleus</keyword>
<proteinExistence type="predicted"/>
<keyword evidence="1 9" id="KW-0479">Metal-binding</keyword>
<dbReference type="GO" id="GO:0005634">
    <property type="term" value="C:nucleus"/>
    <property type="evidence" value="ECO:0007669"/>
    <property type="project" value="UniProtKB-SubCell"/>
</dbReference>
<keyword evidence="2 8" id="KW-0863">Zinc-finger</keyword>
<keyword evidence="13" id="KW-1185">Reference proteome</keyword>
<evidence type="ECO:0000256" key="2">
    <source>
        <dbReference type="ARBA" id="ARBA00022771"/>
    </source>
</evidence>
<evidence type="ECO:0000313" key="13">
    <source>
        <dbReference type="Proteomes" id="UP001055439"/>
    </source>
</evidence>
<evidence type="ECO:0000256" key="3">
    <source>
        <dbReference type="ARBA" id="ARBA00022833"/>
    </source>
</evidence>
<dbReference type="OrthoDB" id="1927254at2759"/>
<dbReference type="Proteomes" id="UP001055439">
    <property type="component" value="Chromosome 5"/>
</dbReference>
<keyword evidence="5 8" id="KW-0238">DNA-binding</keyword>
<evidence type="ECO:0000256" key="7">
    <source>
        <dbReference type="ARBA" id="ARBA00023242"/>
    </source>
</evidence>
<dbReference type="EMBL" id="CP097507">
    <property type="protein sequence ID" value="URE06950.1"/>
    <property type="molecule type" value="Genomic_DNA"/>
</dbReference>
<evidence type="ECO:0000256" key="1">
    <source>
        <dbReference type="ARBA" id="ARBA00022723"/>
    </source>
</evidence>
<name>A0A9E7K8H5_9LILI</name>
<comment type="subcellular location">
    <subcellularLocation>
        <location evidence="8 9">Nucleus</location>
    </subcellularLocation>
</comment>
<dbReference type="Pfam" id="PF02701">
    <property type="entry name" value="Zn_ribbon_Dof"/>
    <property type="match status" value="1"/>
</dbReference>
<keyword evidence="6 9" id="KW-0804">Transcription</keyword>
<feature type="compositionally biased region" description="Low complexity" evidence="10">
    <location>
        <begin position="264"/>
        <end position="287"/>
    </location>
</feature>
<evidence type="ECO:0000256" key="9">
    <source>
        <dbReference type="RuleBase" id="RU369094"/>
    </source>
</evidence>
<protein>
    <recommendedName>
        <fullName evidence="9">Dof zinc finger protein</fullName>
    </recommendedName>
</protein>
<dbReference type="GO" id="GO:0003700">
    <property type="term" value="F:DNA-binding transcription factor activity"/>
    <property type="evidence" value="ECO:0007669"/>
    <property type="project" value="UniProtKB-UniRule"/>
</dbReference>
<dbReference type="AlphaFoldDB" id="A0A9E7K8H5"/>
<dbReference type="PROSITE" id="PS01361">
    <property type="entry name" value="ZF_DOF_1"/>
    <property type="match status" value="1"/>
</dbReference>
<comment type="function">
    <text evidence="9">Transcription factor that binds specifically to a 5'-AA[AG]G-3' consensus core sequence.</text>
</comment>
<dbReference type="PANTHER" id="PTHR31992">
    <property type="entry name" value="DOF ZINC FINGER PROTEIN DOF1.4-RELATED"/>
    <property type="match status" value="1"/>
</dbReference>